<evidence type="ECO:0000313" key="2">
    <source>
        <dbReference type="EMBL" id="KAK6187650.1"/>
    </source>
</evidence>
<proteinExistence type="predicted"/>
<feature type="region of interest" description="Disordered" evidence="1">
    <location>
        <begin position="407"/>
        <end position="455"/>
    </location>
</feature>
<feature type="region of interest" description="Disordered" evidence="1">
    <location>
        <begin position="53"/>
        <end position="113"/>
    </location>
</feature>
<accession>A0AAN8QBW9</accession>
<evidence type="ECO:0000313" key="3">
    <source>
        <dbReference type="Proteomes" id="UP001347796"/>
    </source>
</evidence>
<feature type="compositionally biased region" description="Polar residues" evidence="1">
    <location>
        <begin position="296"/>
        <end position="305"/>
    </location>
</feature>
<dbReference type="EMBL" id="JAZGQO010000004">
    <property type="protein sequence ID" value="KAK6187650.1"/>
    <property type="molecule type" value="Genomic_DNA"/>
</dbReference>
<keyword evidence="3" id="KW-1185">Reference proteome</keyword>
<feature type="region of interest" description="Disordered" evidence="1">
    <location>
        <begin position="1"/>
        <end position="22"/>
    </location>
</feature>
<dbReference type="PANTHER" id="PTHR23186:SF4">
    <property type="entry name" value="GH22790P"/>
    <property type="match status" value="1"/>
</dbReference>
<feature type="compositionally biased region" description="Polar residues" evidence="1">
    <location>
        <begin position="552"/>
        <end position="569"/>
    </location>
</feature>
<feature type="compositionally biased region" description="Low complexity" evidence="1">
    <location>
        <begin position="345"/>
        <end position="358"/>
    </location>
</feature>
<dbReference type="Pfam" id="PF15279">
    <property type="entry name" value="SOBP"/>
    <property type="match status" value="1"/>
</dbReference>
<reference evidence="2 3" key="1">
    <citation type="submission" date="2024-01" db="EMBL/GenBank/DDBJ databases">
        <title>The genome of the rayed Mediterranean limpet Patella caerulea (Linnaeus, 1758).</title>
        <authorList>
            <person name="Anh-Thu Weber A."/>
            <person name="Halstead-Nussloch G."/>
        </authorList>
    </citation>
    <scope>NUCLEOTIDE SEQUENCE [LARGE SCALE GENOMIC DNA]</scope>
    <source>
        <strain evidence="2">AATW-2023a</strain>
        <tissue evidence="2">Whole specimen</tissue>
    </source>
</reference>
<dbReference type="GO" id="GO:0048513">
    <property type="term" value="P:animal organ development"/>
    <property type="evidence" value="ECO:0007669"/>
    <property type="project" value="TreeGrafter"/>
</dbReference>
<sequence length="769" mass="85516">MDKDRRKTTQPKDITIKQEPSDDIKNYAETTMNELLGWYGYDGVSSMETEHLNLTKYRSNSSKVKRRHERKHDDSGDDSDGSMNTLPDDDDDDDDDDDEDDNESIRSCEPGETSLAAQHRNLVSALNKRQDASPGSIESPPSPQYIVCAWCQKPGLKLFTLKSPSGVKPFCSELCFTQCRRASFKKNKICDWCKHVRHTVNYVEFQDGDLQYQFCSQKCLSQYKMNIFCRETQEHLNKIKSKDSEENNNGDVKEKHILITPDLWLKDRGENKSPMDNKMNSVDSEPRTKSSAPPERSSTITSQSENKVHLTARHSASRSMSDIKPIERRREKHRSGTVLGDSRDSLSATSPSSSSQISPKPAQLPPLPGVPYMPPWVPPPHLMNGMGPGMMNPLLYGMMGPYGPPIHLPQSATNNKSENRIQTTSPLGQNSVSPATSTGSLGSSPPAAPNMSGFMPGSRHMPPFLPVGYPPFPFPQFNNGELPFGEGGIPIPPQNNPFPVVGSGTLPVTVMVPYPVVLPVPVPIPLPLPITAEKLEQFFKEKAQEEVDKQKCSNSTRSENVNRSQSAEPRSTAHKQDHMDDCLQCASCNSGSDRTTSRNSVDMGASLRRESYGEVYSHKLKRSLTPNISIVSSVLKKSKLTLTSDSDGAIDLSKDRKDNIGKENCDVTGANGTDPKRLSDKIDNEYMLKVPRIHIVNAETTSQQALAQSLPLPPSENPYSNRRSLILDAPNIPKREDSPSPERRYVRTVSRDMVDAARRRCLRARVKTK</sequence>
<gene>
    <name evidence="2" type="ORF">SNE40_005629</name>
</gene>
<dbReference type="AlphaFoldDB" id="A0AAN8QBW9"/>
<name>A0AAN8QBW9_PATCE</name>
<dbReference type="GO" id="GO:0005634">
    <property type="term" value="C:nucleus"/>
    <property type="evidence" value="ECO:0007669"/>
    <property type="project" value="TreeGrafter"/>
</dbReference>
<feature type="compositionally biased region" description="Acidic residues" evidence="1">
    <location>
        <begin position="87"/>
        <end position="102"/>
    </location>
</feature>
<comment type="caution">
    <text evidence="2">The sequence shown here is derived from an EMBL/GenBank/DDBJ whole genome shotgun (WGS) entry which is preliminary data.</text>
</comment>
<feature type="region of interest" description="Disordered" evidence="1">
    <location>
        <begin position="707"/>
        <end position="744"/>
    </location>
</feature>
<feature type="region of interest" description="Disordered" evidence="1">
    <location>
        <begin position="265"/>
        <end position="366"/>
    </location>
</feature>
<feature type="region of interest" description="Disordered" evidence="1">
    <location>
        <begin position="544"/>
        <end position="578"/>
    </location>
</feature>
<evidence type="ECO:0008006" key="4">
    <source>
        <dbReference type="Google" id="ProtNLM"/>
    </source>
</evidence>
<protein>
    <recommendedName>
        <fullName evidence="4">Sine oculis-binding protein homolog</fullName>
    </recommendedName>
</protein>
<evidence type="ECO:0000256" key="1">
    <source>
        <dbReference type="SAM" id="MobiDB-lite"/>
    </source>
</evidence>
<feature type="compositionally biased region" description="Basic and acidic residues" evidence="1">
    <location>
        <begin position="733"/>
        <end position="744"/>
    </location>
</feature>
<dbReference type="InterPro" id="IPR026092">
    <property type="entry name" value="RAI2/SOBP"/>
</dbReference>
<organism evidence="2 3">
    <name type="scientific">Patella caerulea</name>
    <name type="common">Rayed Mediterranean limpet</name>
    <dbReference type="NCBI Taxonomy" id="87958"/>
    <lineage>
        <taxon>Eukaryota</taxon>
        <taxon>Metazoa</taxon>
        <taxon>Spiralia</taxon>
        <taxon>Lophotrochozoa</taxon>
        <taxon>Mollusca</taxon>
        <taxon>Gastropoda</taxon>
        <taxon>Patellogastropoda</taxon>
        <taxon>Patelloidea</taxon>
        <taxon>Patellidae</taxon>
        <taxon>Patella</taxon>
    </lineage>
</organism>
<dbReference type="PANTHER" id="PTHR23186">
    <property type="entry name" value="RETINOIC ACID-INDUCED PROTEIN 2"/>
    <property type="match status" value="1"/>
</dbReference>
<dbReference type="Proteomes" id="UP001347796">
    <property type="component" value="Unassembled WGS sequence"/>
</dbReference>
<feature type="compositionally biased region" description="Basic and acidic residues" evidence="1">
    <location>
        <begin position="265"/>
        <end position="275"/>
    </location>
</feature>
<feature type="compositionally biased region" description="Polar residues" evidence="1">
    <location>
        <begin position="410"/>
        <end position="443"/>
    </location>
</feature>